<evidence type="ECO:0000313" key="10">
    <source>
        <dbReference type="EMBL" id="MCJ2376762.1"/>
    </source>
</evidence>
<evidence type="ECO:0000256" key="1">
    <source>
        <dbReference type="ARBA" id="ARBA00004651"/>
    </source>
</evidence>
<feature type="transmembrane region" description="Helical" evidence="8">
    <location>
        <begin position="374"/>
        <end position="392"/>
    </location>
</feature>
<feature type="transmembrane region" description="Helical" evidence="8">
    <location>
        <begin position="169"/>
        <end position="202"/>
    </location>
</feature>
<feature type="transmembrane region" description="Helical" evidence="8">
    <location>
        <begin position="92"/>
        <end position="113"/>
    </location>
</feature>
<feature type="transmembrane region" description="Helical" evidence="8">
    <location>
        <begin position="439"/>
        <end position="458"/>
    </location>
</feature>
<dbReference type="Pfam" id="PF13231">
    <property type="entry name" value="PMT_2"/>
    <property type="match status" value="1"/>
</dbReference>
<feature type="transmembrane region" description="Helical" evidence="8">
    <location>
        <begin position="119"/>
        <end position="138"/>
    </location>
</feature>
<proteinExistence type="predicted"/>
<feature type="transmembrane region" description="Helical" evidence="8">
    <location>
        <begin position="321"/>
        <end position="337"/>
    </location>
</feature>
<keyword evidence="2" id="KW-1003">Cell membrane</keyword>
<dbReference type="InterPro" id="IPR038731">
    <property type="entry name" value="RgtA/B/C-like"/>
</dbReference>
<feature type="transmembrane region" description="Helical" evidence="8">
    <location>
        <begin position="222"/>
        <end position="244"/>
    </location>
</feature>
<evidence type="ECO:0000256" key="7">
    <source>
        <dbReference type="ARBA" id="ARBA00023136"/>
    </source>
</evidence>
<evidence type="ECO:0000256" key="6">
    <source>
        <dbReference type="ARBA" id="ARBA00022989"/>
    </source>
</evidence>
<name>A0A9X1W9H3_9VIBR</name>
<feature type="transmembrane region" description="Helical" evidence="8">
    <location>
        <begin position="290"/>
        <end position="309"/>
    </location>
</feature>
<feature type="transmembrane region" description="Helical" evidence="8">
    <location>
        <begin position="57"/>
        <end position="80"/>
    </location>
</feature>
<accession>A0A9X1W9H3</accession>
<dbReference type="GO" id="GO:0016763">
    <property type="term" value="F:pentosyltransferase activity"/>
    <property type="evidence" value="ECO:0007669"/>
    <property type="project" value="TreeGrafter"/>
</dbReference>
<evidence type="ECO:0000313" key="11">
    <source>
        <dbReference type="Proteomes" id="UP001139488"/>
    </source>
</evidence>
<dbReference type="RefSeq" id="WP_244356668.1">
    <property type="nucleotide sequence ID" value="NZ_JAJNNZ010000005.1"/>
</dbReference>
<feature type="transmembrane region" description="Helical" evidence="8">
    <location>
        <begin position="404"/>
        <end position="427"/>
    </location>
</feature>
<dbReference type="EC" id="2.4.-.-" evidence="10"/>
<dbReference type="AlphaFoldDB" id="A0A9X1W9H3"/>
<keyword evidence="3 10" id="KW-0328">Glycosyltransferase</keyword>
<dbReference type="GO" id="GO:0005886">
    <property type="term" value="C:plasma membrane"/>
    <property type="evidence" value="ECO:0007669"/>
    <property type="project" value="UniProtKB-SubCell"/>
</dbReference>
<comment type="caution">
    <text evidence="10">The sequence shown here is derived from an EMBL/GenBank/DDBJ whole genome shotgun (WGS) entry which is preliminary data.</text>
</comment>
<dbReference type="GO" id="GO:0010041">
    <property type="term" value="P:response to iron(III) ion"/>
    <property type="evidence" value="ECO:0007669"/>
    <property type="project" value="TreeGrafter"/>
</dbReference>
<dbReference type="Proteomes" id="UP001139488">
    <property type="component" value="Unassembled WGS sequence"/>
</dbReference>
<dbReference type="PANTHER" id="PTHR33908:SF3">
    <property type="entry name" value="UNDECAPRENYL PHOSPHATE-ALPHA-4-AMINO-4-DEOXY-L-ARABINOSE ARABINOSYL TRANSFERASE"/>
    <property type="match status" value="1"/>
</dbReference>
<keyword evidence="7 8" id="KW-0472">Membrane</keyword>
<sequence length="572" mass="64420">MSVANPAAIDSSRTWKICLLLAVLAVVFSGLFDHDVWTPDEPRVAAIIHNMYLTGDYIIPRFANIAFVEKPPVFFVASALTMHTTGLDAVMAGRLVLALFCLGSLAATYRIAFLLKGEQYAWLALAVVGTLEGFVLNFHWLRVDAALMFTTIAATWAFTEAYLRQKLGYLIIAGAFTGLAFLSKGPVAIILCIGLSWIPLVLRGLYLRKQFPNEAQSTGKFILMHLVGISVMCLVAASWIYPFYQTAAPELWKAWFWDNQVGRLTGEATSTLGHNNAGKPFYYVKGILEYSLPWTPLIVLWLGAFVVKLKSPRSISWTQGMFAFWFTLAIFILSYSATKRSMYLAPLMPLFALMIAEAAQRFSGKWFDWYRRGWLTLMSFILLAFAVVPLWADMLPGHKIPDSLMAWLKTWHLVALIPIFAIVLMIIVEKKMWPQWAKMAIITGLFFSSAFTYLFPAVDIAKDMKPDLNAFVEQIPEQERGKIASFKFSETMSSIFFLYHDWAVPRVSKERAQLILDGKDPEFKYLLLDRSNSQTEIVQFAGLAQGTTYTVLAKGTPRSDKVNDAVFWLAPE</sequence>
<keyword evidence="5 8" id="KW-0812">Transmembrane</keyword>
<comment type="subcellular location">
    <subcellularLocation>
        <location evidence="1">Cell membrane</location>
        <topology evidence="1">Multi-pass membrane protein</topology>
    </subcellularLocation>
</comment>
<keyword evidence="4 10" id="KW-0808">Transferase</keyword>
<keyword evidence="11" id="KW-1185">Reference proteome</keyword>
<evidence type="ECO:0000256" key="5">
    <source>
        <dbReference type="ARBA" id="ARBA00022692"/>
    </source>
</evidence>
<gene>
    <name evidence="10" type="ORF">LNL84_07925</name>
</gene>
<keyword evidence="6 8" id="KW-1133">Transmembrane helix</keyword>
<dbReference type="PANTHER" id="PTHR33908">
    <property type="entry name" value="MANNOSYLTRANSFERASE YKCB-RELATED"/>
    <property type="match status" value="1"/>
</dbReference>
<evidence type="ECO:0000256" key="2">
    <source>
        <dbReference type="ARBA" id="ARBA00022475"/>
    </source>
</evidence>
<dbReference type="EMBL" id="JAJNNZ010000005">
    <property type="protein sequence ID" value="MCJ2376762.1"/>
    <property type="molecule type" value="Genomic_DNA"/>
</dbReference>
<organism evidence="10 11">
    <name type="scientific">Vibrio gelatinilyticus</name>
    <dbReference type="NCBI Taxonomy" id="2893468"/>
    <lineage>
        <taxon>Bacteria</taxon>
        <taxon>Pseudomonadati</taxon>
        <taxon>Pseudomonadota</taxon>
        <taxon>Gammaproteobacteria</taxon>
        <taxon>Vibrionales</taxon>
        <taxon>Vibrionaceae</taxon>
        <taxon>Vibrio</taxon>
    </lineage>
</organism>
<protein>
    <submittedName>
        <fullName evidence="10">Glycosyltransferase family 39 protein</fullName>
        <ecNumber evidence="10">2.4.-.-</ecNumber>
    </submittedName>
</protein>
<dbReference type="GO" id="GO:0009103">
    <property type="term" value="P:lipopolysaccharide biosynthetic process"/>
    <property type="evidence" value="ECO:0007669"/>
    <property type="project" value="UniProtKB-ARBA"/>
</dbReference>
<evidence type="ECO:0000256" key="8">
    <source>
        <dbReference type="SAM" id="Phobius"/>
    </source>
</evidence>
<reference evidence="10" key="1">
    <citation type="submission" date="2021-11" db="EMBL/GenBank/DDBJ databases">
        <title>Vibrio ZSDE26 sp. nov. and Vibrio ZSDZ34 sp. nov., isolated from coastal seawater in Qingdao.</title>
        <authorList>
            <person name="Zhang P."/>
        </authorList>
    </citation>
    <scope>NUCLEOTIDE SEQUENCE</scope>
    <source>
        <strain evidence="10">ZSDZ34</strain>
    </source>
</reference>
<dbReference type="InterPro" id="IPR050297">
    <property type="entry name" value="LipidA_mod_glycosyltrf_83"/>
</dbReference>
<evidence type="ECO:0000259" key="9">
    <source>
        <dbReference type="Pfam" id="PF13231"/>
    </source>
</evidence>
<feature type="domain" description="Glycosyltransferase RgtA/B/C/D-like" evidence="9">
    <location>
        <begin position="70"/>
        <end position="194"/>
    </location>
</feature>
<evidence type="ECO:0000256" key="4">
    <source>
        <dbReference type="ARBA" id="ARBA00022679"/>
    </source>
</evidence>
<evidence type="ECO:0000256" key="3">
    <source>
        <dbReference type="ARBA" id="ARBA00022676"/>
    </source>
</evidence>